<organism evidence="2 3">
    <name type="scientific">Methylorubrum extorquens</name>
    <name type="common">Methylobacterium dichloromethanicum</name>
    <name type="synonym">Methylobacterium extorquens</name>
    <dbReference type="NCBI Taxonomy" id="408"/>
    <lineage>
        <taxon>Bacteria</taxon>
        <taxon>Pseudomonadati</taxon>
        <taxon>Pseudomonadota</taxon>
        <taxon>Alphaproteobacteria</taxon>
        <taxon>Hyphomicrobiales</taxon>
        <taxon>Methylobacteriaceae</taxon>
        <taxon>Methylorubrum</taxon>
    </lineage>
</organism>
<accession>A0A2N9AJY5</accession>
<sequence length="136" mass="15584">MRVFFDNCTSPVLAETLDGYLRHRKDSASHIRDLPCGRDASDLQWMAYLASTGDDWLVITGDGRIRKNGAERAAFRQVRLKGIVLASAYQKTPIQQQASFLIWRWPDVDTLLRLAEPPFLFELPMNREAKIRPLPI</sequence>
<dbReference type="InterPro" id="IPR041375">
    <property type="entry name" value="VapC45_PIN-like"/>
</dbReference>
<reference evidence="3" key="1">
    <citation type="submission" date="2017-10" db="EMBL/GenBank/DDBJ databases">
        <authorList>
            <person name="Regsiter A."/>
            <person name="William W."/>
        </authorList>
    </citation>
    <scope>NUCLEOTIDE SEQUENCE [LARGE SCALE GENOMIC DNA]</scope>
</reference>
<protein>
    <recommendedName>
        <fullName evidence="1">VapC45 PIN like domain-containing protein</fullName>
    </recommendedName>
</protein>
<evidence type="ECO:0000313" key="3">
    <source>
        <dbReference type="Proteomes" id="UP000233769"/>
    </source>
</evidence>
<evidence type="ECO:0000259" key="1">
    <source>
        <dbReference type="Pfam" id="PF18478"/>
    </source>
</evidence>
<gene>
    <name evidence="2" type="ORF">TK0001_1063</name>
</gene>
<proteinExistence type="predicted"/>
<dbReference type="EMBL" id="LT962688">
    <property type="protein sequence ID" value="SOR27665.1"/>
    <property type="molecule type" value="Genomic_DNA"/>
</dbReference>
<evidence type="ECO:0000313" key="2">
    <source>
        <dbReference type="EMBL" id="SOR27665.1"/>
    </source>
</evidence>
<feature type="domain" description="VapC45 PIN like" evidence="1">
    <location>
        <begin position="1"/>
        <end position="87"/>
    </location>
</feature>
<dbReference type="Pfam" id="PF18478">
    <property type="entry name" value="PIN_10"/>
    <property type="match status" value="1"/>
</dbReference>
<name>A0A2N9AJY5_METEX</name>
<dbReference type="AlphaFoldDB" id="A0A2N9AJY5"/>
<dbReference type="Proteomes" id="UP000233769">
    <property type="component" value="Chromosome tk0001"/>
</dbReference>